<dbReference type="EC" id="6.1.1.20" evidence="3"/>
<dbReference type="PANTHER" id="PTHR11538">
    <property type="entry name" value="PHENYLALANYL-TRNA SYNTHETASE"/>
    <property type="match status" value="1"/>
</dbReference>
<proteinExistence type="inferred from homology"/>
<organism evidence="15 16">
    <name type="scientific">Diacronema lutheri</name>
    <name type="common">Unicellular marine alga</name>
    <name type="synonym">Monochrysis lutheri</name>
    <dbReference type="NCBI Taxonomy" id="2081491"/>
    <lineage>
        <taxon>Eukaryota</taxon>
        <taxon>Haptista</taxon>
        <taxon>Haptophyta</taxon>
        <taxon>Pavlovophyceae</taxon>
        <taxon>Pavlovales</taxon>
        <taxon>Pavlovaceae</taxon>
        <taxon>Diacronema</taxon>
    </lineage>
</organism>
<evidence type="ECO:0000256" key="1">
    <source>
        <dbReference type="ARBA" id="ARBA00004305"/>
    </source>
</evidence>
<feature type="domain" description="Aminoacyl-transfer RNA synthetases class-II family profile" evidence="13">
    <location>
        <begin position="174"/>
        <end position="341"/>
    </location>
</feature>
<evidence type="ECO:0000256" key="2">
    <source>
        <dbReference type="ARBA" id="ARBA00008226"/>
    </source>
</evidence>
<comment type="subcellular location">
    <subcellularLocation>
        <location evidence="1">Mitochondrion matrix</location>
    </subcellularLocation>
</comment>
<evidence type="ECO:0000313" key="16">
    <source>
        <dbReference type="Proteomes" id="UP000751190"/>
    </source>
</evidence>
<name>A0A8J6C9M5_DIALT</name>
<dbReference type="InterPro" id="IPR004530">
    <property type="entry name" value="Phe-tRNA-synth_IIc_mito"/>
</dbReference>
<evidence type="ECO:0000313" key="15">
    <source>
        <dbReference type="EMBL" id="KAG8461750.1"/>
    </source>
</evidence>
<keyword evidence="8" id="KW-0809">Transit peptide</keyword>
<dbReference type="GO" id="GO:0004826">
    <property type="term" value="F:phenylalanine-tRNA ligase activity"/>
    <property type="evidence" value="ECO:0007669"/>
    <property type="project" value="UniProtKB-EC"/>
</dbReference>
<evidence type="ECO:0000259" key="14">
    <source>
        <dbReference type="PROSITE" id="PS51447"/>
    </source>
</evidence>
<evidence type="ECO:0000256" key="9">
    <source>
        <dbReference type="ARBA" id="ARBA00023128"/>
    </source>
</evidence>
<dbReference type="AlphaFoldDB" id="A0A8J6C9M5"/>
<dbReference type="InterPro" id="IPR006195">
    <property type="entry name" value="aa-tRNA-synth_II"/>
</dbReference>
<dbReference type="SMART" id="SM00896">
    <property type="entry name" value="FDX-ACB"/>
    <property type="match status" value="1"/>
</dbReference>
<dbReference type="Gene3D" id="3.30.70.380">
    <property type="entry name" value="Ferrodoxin-fold anticodon-binding domain"/>
    <property type="match status" value="1"/>
</dbReference>
<dbReference type="GO" id="GO:0005759">
    <property type="term" value="C:mitochondrial matrix"/>
    <property type="evidence" value="ECO:0007669"/>
    <property type="project" value="UniProtKB-SubCell"/>
</dbReference>
<reference evidence="15" key="1">
    <citation type="submission" date="2021-05" db="EMBL/GenBank/DDBJ databases">
        <title>The genome of the haptophyte Pavlova lutheri (Diacronema luteri, Pavlovales) - a model for lipid biosynthesis in eukaryotic algae.</title>
        <authorList>
            <person name="Hulatt C.J."/>
            <person name="Posewitz M.C."/>
        </authorList>
    </citation>
    <scope>NUCLEOTIDE SEQUENCE</scope>
    <source>
        <strain evidence="15">NIVA-4/92</strain>
    </source>
</reference>
<dbReference type="GO" id="GO:0006432">
    <property type="term" value="P:phenylalanyl-tRNA aminoacylation"/>
    <property type="evidence" value="ECO:0007669"/>
    <property type="project" value="InterPro"/>
</dbReference>
<keyword evidence="7" id="KW-0648">Protein biosynthesis</keyword>
<comment type="caution">
    <text evidence="15">The sequence shown here is derived from an EMBL/GenBank/DDBJ whole genome shotgun (WGS) entry which is preliminary data.</text>
</comment>
<dbReference type="PROSITE" id="PS51447">
    <property type="entry name" value="FDX_ACB"/>
    <property type="match status" value="1"/>
</dbReference>
<evidence type="ECO:0000256" key="6">
    <source>
        <dbReference type="ARBA" id="ARBA00022840"/>
    </source>
</evidence>
<protein>
    <recommendedName>
        <fullName evidence="3">phenylalanine--tRNA ligase</fullName>
        <ecNumber evidence="3">6.1.1.20</ecNumber>
    </recommendedName>
    <alternativeName>
        <fullName evidence="11">Phenylalanyl-tRNA synthetase</fullName>
    </alternativeName>
</protein>
<dbReference type="Gene3D" id="3.30.930.10">
    <property type="entry name" value="Bira Bifunctional Protein, Domain 2"/>
    <property type="match status" value="1"/>
</dbReference>
<dbReference type="Pfam" id="PF01409">
    <property type="entry name" value="tRNA-synt_2d"/>
    <property type="match status" value="1"/>
</dbReference>
<gene>
    <name evidence="15" type="ORF">KFE25_001368</name>
</gene>
<dbReference type="InterPro" id="IPR036690">
    <property type="entry name" value="Fdx_antiC-bd_sf"/>
</dbReference>
<dbReference type="InterPro" id="IPR002319">
    <property type="entry name" value="Phenylalanyl-tRNA_Synthase"/>
</dbReference>
<dbReference type="NCBIfam" id="TIGR00469">
    <property type="entry name" value="pheS_mito"/>
    <property type="match status" value="1"/>
</dbReference>
<evidence type="ECO:0000256" key="4">
    <source>
        <dbReference type="ARBA" id="ARBA00022598"/>
    </source>
</evidence>
<evidence type="ECO:0000256" key="3">
    <source>
        <dbReference type="ARBA" id="ARBA00012814"/>
    </source>
</evidence>
<dbReference type="PANTHER" id="PTHR11538:SF41">
    <property type="entry name" value="PHENYLALANINE--TRNA LIGASE, MITOCHONDRIAL"/>
    <property type="match status" value="1"/>
</dbReference>
<dbReference type="CDD" id="cd00496">
    <property type="entry name" value="PheRS_alpha_core"/>
    <property type="match status" value="1"/>
</dbReference>
<feature type="domain" description="FDX-ACB" evidence="14">
    <location>
        <begin position="343"/>
        <end position="434"/>
    </location>
</feature>
<evidence type="ECO:0000256" key="12">
    <source>
        <dbReference type="ARBA" id="ARBA00049255"/>
    </source>
</evidence>
<keyword evidence="10" id="KW-0030">Aminoacyl-tRNA synthetase</keyword>
<keyword evidence="16" id="KW-1185">Reference proteome</keyword>
<keyword evidence="5" id="KW-0547">Nucleotide-binding</keyword>
<comment type="catalytic activity">
    <reaction evidence="12">
        <text>tRNA(Phe) + L-phenylalanine + ATP = L-phenylalanyl-tRNA(Phe) + AMP + diphosphate + H(+)</text>
        <dbReference type="Rhea" id="RHEA:19413"/>
        <dbReference type="Rhea" id="RHEA-COMP:9668"/>
        <dbReference type="Rhea" id="RHEA-COMP:9699"/>
        <dbReference type="ChEBI" id="CHEBI:15378"/>
        <dbReference type="ChEBI" id="CHEBI:30616"/>
        <dbReference type="ChEBI" id="CHEBI:33019"/>
        <dbReference type="ChEBI" id="CHEBI:58095"/>
        <dbReference type="ChEBI" id="CHEBI:78442"/>
        <dbReference type="ChEBI" id="CHEBI:78531"/>
        <dbReference type="ChEBI" id="CHEBI:456215"/>
        <dbReference type="EC" id="6.1.1.20"/>
    </reaction>
</comment>
<keyword evidence="9" id="KW-0496">Mitochondrion</keyword>
<dbReference type="GO" id="GO:0000049">
    <property type="term" value="F:tRNA binding"/>
    <property type="evidence" value="ECO:0007669"/>
    <property type="project" value="InterPro"/>
</dbReference>
<evidence type="ECO:0000256" key="10">
    <source>
        <dbReference type="ARBA" id="ARBA00023146"/>
    </source>
</evidence>
<dbReference type="SUPFAM" id="SSF55681">
    <property type="entry name" value="Class II aaRS and biotin synthetases"/>
    <property type="match status" value="1"/>
</dbReference>
<keyword evidence="4" id="KW-0436">Ligase</keyword>
<dbReference type="OrthoDB" id="4457at2759"/>
<sequence>MLVLLAPVPAVLGMASRTSAARRFASPRTTRAVSAAPVLRAARAGRPLWHGFAAGATTSASAGGTRTLISDDPSNNVTPYIEKLVGRNLHLIPNHPLFIIKRKIEGYFAELGISFEIFDSLDPVVTCTACFDDLNIPPGHPARKPSDTYYLSEGTLLRTHTSAHQSELMRRGHERFLCTGDVYRRDEIDASHYPAFHQMEGVRLMDVADMPAQLSRDEWLASDACARTAAELKGTLEGLVDALFGPVEKRWVEAYFPFTEPSLELEIFFQGDWLEVLGCGVIHSEVLAKCGLEHRHGWAFGLGLERLAMILFSIPDIRLFWTEDTRFTSQFASGEVVKFQPYSKYPECYKDVAFFVPETWEENDFMELCRECGGDLMENVKMIDEFTNPKSGKRSLCYRIVYRSMDRSLTNEEVDEIQFQLREKVGPKLGVELR</sequence>
<evidence type="ECO:0000256" key="8">
    <source>
        <dbReference type="ARBA" id="ARBA00022946"/>
    </source>
</evidence>
<dbReference type="InterPro" id="IPR045864">
    <property type="entry name" value="aa-tRNA-synth_II/BPL/LPL"/>
</dbReference>
<dbReference type="GO" id="GO:0005524">
    <property type="term" value="F:ATP binding"/>
    <property type="evidence" value="ECO:0007669"/>
    <property type="project" value="UniProtKB-KW"/>
</dbReference>
<keyword evidence="6" id="KW-0067">ATP-binding</keyword>
<accession>A0A8J6C9M5</accession>
<comment type="similarity">
    <text evidence="2">Belongs to the class-II aminoacyl-tRNA synthetase family.</text>
</comment>
<dbReference type="Proteomes" id="UP000751190">
    <property type="component" value="Unassembled WGS sequence"/>
</dbReference>
<dbReference type="FunFam" id="3.30.70.380:FF:000002">
    <property type="entry name" value="phenylalanine--tRNA ligase, mitochondrial"/>
    <property type="match status" value="1"/>
</dbReference>
<dbReference type="InterPro" id="IPR005121">
    <property type="entry name" value="Fdx_antiC-bd"/>
</dbReference>
<dbReference type="EMBL" id="JAGTXO010000024">
    <property type="protein sequence ID" value="KAG8461750.1"/>
    <property type="molecule type" value="Genomic_DNA"/>
</dbReference>
<dbReference type="OMA" id="PISHYPQ"/>
<dbReference type="Pfam" id="PF03147">
    <property type="entry name" value="FDX-ACB"/>
    <property type="match status" value="1"/>
</dbReference>
<dbReference type="PROSITE" id="PS50862">
    <property type="entry name" value="AA_TRNA_LIGASE_II"/>
    <property type="match status" value="1"/>
</dbReference>
<evidence type="ECO:0000256" key="5">
    <source>
        <dbReference type="ARBA" id="ARBA00022741"/>
    </source>
</evidence>
<evidence type="ECO:0000256" key="11">
    <source>
        <dbReference type="ARBA" id="ARBA00031194"/>
    </source>
</evidence>
<evidence type="ECO:0000259" key="13">
    <source>
        <dbReference type="PROSITE" id="PS50862"/>
    </source>
</evidence>
<dbReference type="SUPFAM" id="SSF54991">
    <property type="entry name" value="Anticodon-binding domain of PheRS"/>
    <property type="match status" value="1"/>
</dbReference>
<evidence type="ECO:0000256" key="7">
    <source>
        <dbReference type="ARBA" id="ARBA00022917"/>
    </source>
</evidence>